<dbReference type="GO" id="GO:0006310">
    <property type="term" value="P:DNA recombination"/>
    <property type="evidence" value="ECO:0007669"/>
    <property type="project" value="UniProtKB-KW"/>
</dbReference>
<keyword evidence="7" id="KW-1185">Reference proteome</keyword>
<dbReference type="Proteomes" id="UP000231134">
    <property type="component" value="Unassembled WGS sequence"/>
</dbReference>
<dbReference type="InterPro" id="IPR003798">
    <property type="entry name" value="DNA_recombination_RmuC"/>
</dbReference>
<dbReference type="Pfam" id="PF02646">
    <property type="entry name" value="RmuC"/>
    <property type="match status" value="1"/>
</dbReference>
<dbReference type="RefSeq" id="WP_198514928.1">
    <property type="nucleotide sequence ID" value="NZ_PGEX01000001.1"/>
</dbReference>
<gene>
    <name evidence="6" type="ORF">BGX16_2590</name>
</gene>
<keyword evidence="3 5" id="KW-0175">Coiled coil</keyword>
<evidence type="ECO:0000313" key="7">
    <source>
        <dbReference type="Proteomes" id="UP000231134"/>
    </source>
</evidence>
<proteinExistence type="inferred from homology"/>
<comment type="function">
    <text evidence="1">Involved in DNA recombination.</text>
</comment>
<sequence>MELLAVLIAAILMILVCAFLYVSFRAKKDAASVEKEIRLQSDNEHLTAEILALKEKNHSLEIENSGLVQKLAKAEADLNASEVTSQKMIEEQQKRFDEISQKLTEQMKNATGEMLKQRQQEFSKSSEMNLGQIVKPLQESIENMKKSMEEAKVSQAGLGASLKEQLKHAMDMSSSAKESADELARVFKHQSKLQGDWGETVLAELLESQGLEEGIHFETQGVLRDENGNRVVTENGKTLRPDVMLHLDKNRVVVIDSKVSLTAFMEYVNAEDEVRREAALQAHLDSILQHVKELSEKDYSSYVRPPLVNVDYVIMFIPHTPAFLTAWQKRPTLWREAMDKHVCIASEQTLYAALQIIRMTWRQITQAENHEKVYALANEMLDRVGQFMKKYSAVGTALASAQKAYEEGEKKLSDSGQSIPQTCAKLLKLGAKQSLKNPIPQIENGC</sequence>
<comment type="caution">
    <text evidence="6">The sequence shown here is derived from an EMBL/GenBank/DDBJ whole genome shotgun (WGS) entry which is preliminary data.</text>
</comment>
<evidence type="ECO:0000256" key="4">
    <source>
        <dbReference type="ARBA" id="ARBA00023172"/>
    </source>
</evidence>
<name>A0A2M9AA47_9BACT</name>
<evidence type="ECO:0000256" key="2">
    <source>
        <dbReference type="ARBA" id="ARBA00009840"/>
    </source>
</evidence>
<dbReference type="EMBL" id="PGEX01000001">
    <property type="protein sequence ID" value="PJJ42558.1"/>
    <property type="molecule type" value="Genomic_DNA"/>
</dbReference>
<evidence type="ECO:0000256" key="3">
    <source>
        <dbReference type="ARBA" id="ARBA00023054"/>
    </source>
</evidence>
<evidence type="ECO:0000313" key="6">
    <source>
        <dbReference type="EMBL" id="PJJ42558.1"/>
    </source>
</evidence>
<dbReference type="PANTHER" id="PTHR30563:SF0">
    <property type="entry name" value="DNA RECOMBINATION PROTEIN RMUC"/>
    <property type="match status" value="1"/>
</dbReference>
<evidence type="ECO:0000256" key="1">
    <source>
        <dbReference type="ARBA" id="ARBA00003416"/>
    </source>
</evidence>
<protein>
    <submittedName>
        <fullName evidence="6">DNA recombination protein RmuC</fullName>
    </submittedName>
</protein>
<evidence type="ECO:0000256" key="5">
    <source>
        <dbReference type="SAM" id="Coils"/>
    </source>
</evidence>
<comment type="similarity">
    <text evidence="2">Belongs to the RmuC family.</text>
</comment>
<organism evidence="6 7">
    <name type="scientific">Hallerella succinigenes</name>
    <dbReference type="NCBI Taxonomy" id="1896222"/>
    <lineage>
        <taxon>Bacteria</taxon>
        <taxon>Pseudomonadati</taxon>
        <taxon>Fibrobacterota</taxon>
        <taxon>Fibrobacteria</taxon>
        <taxon>Fibrobacterales</taxon>
        <taxon>Fibrobacteraceae</taxon>
        <taxon>Hallerella</taxon>
    </lineage>
</organism>
<feature type="coiled-coil region" evidence="5">
    <location>
        <begin position="43"/>
        <end position="120"/>
    </location>
</feature>
<keyword evidence="4" id="KW-0233">DNA recombination</keyword>
<dbReference type="AlphaFoldDB" id="A0A2M9AA47"/>
<accession>A0A2M9AA47</accession>
<reference evidence="6 7" key="1">
    <citation type="submission" date="2017-11" db="EMBL/GenBank/DDBJ databases">
        <title>Animal gut microbial communities from fecal samples from Wisconsin, USA.</title>
        <authorList>
            <person name="Neumann A."/>
        </authorList>
    </citation>
    <scope>NUCLEOTIDE SEQUENCE [LARGE SCALE GENOMIC DNA]</scope>
    <source>
        <strain evidence="6 7">UWS3</strain>
    </source>
</reference>
<dbReference type="PANTHER" id="PTHR30563">
    <property type="entry name" value="DNA RECOMBINATION PROTEIN RMUC"/>
    <property type="match status" value="1"/>
</dbReference>